<keyword evidence="3" id="KW-0804">Transcription</keyword>
<feature type="domain" description="HTH luxR-type" evidence="4">
    <location>
        <begin position="188"/>
        <end position="253"/>
    </location>
</feature>
<organism evidence="5 6">
    <name type="scientific">Flexibacter flexilis DSM 6793</name>
    <dbReference type="NCBI Taxonomy" id="927664"/>
    <lineage>
        <taxon>Bacteria</taxon>
        <taxon>Pseudomonadati</taxon>
        <taxon>Bacteroidota</taxon>
        <taxon>Cytophagia</taxon>
        <taxon>Cytophagales</taxon>
        <taxon>Flexibacteraceae</taxon>
        <taxon>Flexibacter</taxon>
    </lineage>
</organism>
<dbReference type="InterPro" id="IPR000792">
    <property type="entry name" value="Tscrpt_reg_LuxR_C"/>
</dbReference>
<accession>A0A1I1IER3</accession>
<dbReference type="PANTHER" id="PTHR44688:SF16">
    <property type="entry name" value="DNA-BINDING TRANSCRIPTIONAL ACTIVATOR DEVR_DOSR"/>
    <property type="match status" value="1"/>
</dbReference>
<dbReference type="InterPro" id="IPR035965">
    <property type="entry name" value="PAS-like_dom_sf"/>
</dbReference>
<keyword evidence="1" id="KW-0805">Transcription regulation</keyword>
<evidence type="ECO:0000256" key="1">
    <source>
        <dbReference type="ARBA" id="ARBA00023015"/>
    </source>
</evidence>
<dbReference type="PRINTS" id="PR00038">
    <property type="entry name" value="HTHLUXR"/>
</dbReference>
<dbReference type="CDD" id="cd00130">
    <property type="entry name" value="PAS"/>
    <property type="match status" value="1"/>
</dbReference>
<dbReference type="InterPro" id="IPR016032">
    <property type="entry name" value="Sig_transdc_resp-reg_C-effctor"/>
</dbReference>
<dbReference type="EMBL" id="FOLE01000004">
    <property type="protein sequence ID" value="SFC32193.1"/>
    <property type="molecule type" value="Genomic_DNA"/>
</dbReference>
<name>A0A1I1IER3_9BACT</name>
<evidence type="ECO:0000256" key="2">
    <source>
        <dbReference type="ARBA" id="ARBA00023125"/>
    </source>
</evidence>
<dbReference type="AlphaFoldDB" id="A0A1I1IER3"/>
<dbReference type="Pfam" id="PF08447">
    <property type="entry name" value="PAS_3"/>
    <property type="match status" value="1"/>
</dbReference>
<dbReference type="InterPro" id="IPR000014">
    <property type="entry name" value="PAS"/>
</dbReference>
<dbReference type="RefSeq" id="WP_091511116.1">
    <property type="nucleotide sequence ID" value="NZ_FOLE01000004.1"/>
</dbReference>
<gene>
    <name evidence="5" type="ORF">SAMN05421780_104249</name>
</gene>
<evidence type="ECO:0000256" key="3">
    <source>
        <dbReference type="ARBA" id="ARBA00023163"/>
    </source>
</evidence>
<keyword evidence="6" id="KW-1185">Reference proteome</keyword>
<keyword evidence="2" id="KW-0238">DNA-binding</keyword>
<dbReference type="GO" id="GO:0003677">
    <property type="term" value="F:DNA binding"/>
    <property type="evidence" value="ECO:0007669"/>
    <property type="project" value="UniProtKB-KW"/>
</dbReference>
<dbReference type="InterPro" id="IPR036388">
    <property type="entry name" value="WH-like_DNA-bd_sf"/>
</dbReference>
<sequence>MAELNHLQKIFFQFLMEFKFQDENLDYTVLPKHIERLKVLSEIGNSGIHIFDLAKTQIAFYEPNFAKLLGYELKDSQNIDYQFFESKIHPEDNLKLGQNGISFLKIFNAFTQEDKLSHKVIHEYRMLNADNQYIRLVEQYQILELDKTGQIWLMMSVIDISPNQDENSPARSQFLNFKTGDFIPFEETQKPTLELTRREVEILKLVKQGLLSKHIADKLSISIHTVNTHRQRLLEKLGANNSFEAVEFAGKFGLID</sequence>
<dbReference type="Proteomes" id="UP000199514">
    <property type="component" value="Unassembled WGS sequence"/>
</dbReference>
<dbReference type="Pfam" id="PF00196">
    <property type="entry name" value="GerE"/>
    <property type="match status" value="1"/>
</dbReference>
<dbReference type="SMART" id="SM00421">
    <property type="entry name" value="HTH_LUXR"/>
    <property type="match status" value="1"/>
</dbReference>
<dbReference type="OrthoDB" id="1727128at2"/>
<dbReference type="SUPFAM" id="SSF46894">
    <property type="entry name" value="C-terminal effector domain of the bipartite response regulators"/>
    <property type="match status" value="1"/>
</dbReference>
<evidence type="ECO:0000259" key="4">
    <source>
        <dbReference type="PROSITE" id="PS50043"/>
    </source>
</evidence>
<dbReference type="Gene3D" id="1.10.10.10">
    <property type="entry name" value="Winged helix-like DNA-binding domain superfamily/Winged helix DNA-binding domain"/>
    <property type="match status" value="1"/>
</dbReference>
<dbReference type="Gene3D" id="3.30.450.20">
    <property type="entry name" value="PAS domain"/>
    <property type="match status" value="1"/>
</dbReference>
<dbReference type="CDD" id="cd06170">
    <property type="entry name" value="LuxR_C_like"/>
    <property type="match status" value="1"/>
</dbReference>
<evidence type="ECO:0000313" key="5">
    <source>
        <dbReference type="EMBL" id="SFC32193.1"/>
    </source>
</evidence>
<evidence type="ECO:0000313" key="6">
    <source>
        <dbReference type="Proteomes" id="UP000199514"/>
    </source>
</evidence>
<reference evidence="5 6" key="1">
    <citation type="submission" date="2016-10" db="EMBL/GenBank/DDBJ databases">
        <authorList>
            <person name="de Groot N.N."/>
        </authorList>
    </citation>
    <scope>NUCLEOTIDE SEQUENCE [LARGE SCALE GENOMIC DNA]</scope>
    <source>
        <strain evidence="5 6">DSM 6793</strain>
    </source>
</reference>
<dbReference type="STRING" id="927664.SAMN05421780_104249"/>
<proteinExistence type="predicted"/>
<dbReference type="InterPro" id="IPR013655">
    <property type="entry name" value="PAS_fold_3"/>
</dbReference>
<dbReference type="PROSITE" id="PS00622">
    <property type="entry name" value="HTH_LUXR_1"/>
    <property type="match status" value="1"/>
</dbReference>
<protein>
    <submittedName>
        <fullName evidence="5">PAS fold-containing protein</fullName>
    </submittedName>
</protein>
<dbReference type="PROSITE" id="PS50043">
    <property type="entry name" value="HTH_LUXR_2"/>
    <property type="match status" value="1"/>
</dbReference>
<dbReference type="GO" id="GO:0006355">
    <property type="term" value="P:regulation of DNA-templated transcription"/>
    <property type="evidence" value="ECO:0007669"/>
    <property type="project" value="InterPro"/>
</dbReference>
<dbReference type="SUPFAM" id="SSF55785">
    <property type="entry name" value="PYP-like sensor domain (PAS domain)"/>
    <property type="match status" value="1"/>
</dbReference>
<dbReference type="PANTHER" id="PTHR44688">
    <property type="entry name" value="DNA-BINDING TRANSCRIPTIONAL ACTIVATOR DEVR_DOSR"/>
    <property type="match status" value="1"/>
</dbReference>